<feature type="transmembrane region" description="Helical" evidence="1">
    <location>
        <begin position="35"/>
        <end position="67"/>
    </location>
</feature>
<dbReference type="Proteomes" id="UP000281391">
    <property type="component" value="Chromosome"/>
</dbReference>
<evidence type="ECO:0000313" key="3">
    <source>
        <dbReference type="Proteomes" id="UP000281391"/>
    </source>
</evidence>
<protein>
    <submittedName>
        <fullName evidence="2">Uncharacterized protein</fullName>
    </submittedName>
</protein>
<keyword evidence="1" id="KW-1133">Transmembrane helix</keyword>
<accession>A0A3S4E5Y7</accession>
<keyword evidence="1" id="KW-0472">Membrane</keyword>
<organism evidence="2 3">
    <name type="scientific">Serratia odorifera</name>
    <dbReference type="NCBI Taxonomy" id="618"/>
    <lineage>
        <taxon>Bacteria</taxon>
        <taxon>Pseudomonadati</taxon>
        <taxon>Pseudomonadota</taxon>
        <taxon>Gammaproteobacteria</taxon>
        <taxon>Enterobacterales</taxon>
        <taxon>Yersiniaceae</taxon>
        <taxon>Serratia</taxon>
    </lineage>
</organism>
<sequence>MGTAIFMVLLACGYWYTTRDLSSRFKLKRTYGWEVYFLVALYGCIFVLQGIIVVFIIWLVLLIFSQLANLIATLNHYPLDLHYHADFLNWSFLEIKTPVVVMLATAILLCLLHTSRSPNIRLKTTERKDLYKKLTKTNGLEGILYQSMEQGNMVLVTLASQRIYIGLVYTALNESTASDNLVLLPLLSGKRDPNALQIKVENNYAAYYQRNKIDLSSKPDSVFCFRKIIFLHQIESLSLFDPLMLGETVAPSKVLDTPR</sequence>
<dbReference type="RefSeq" id="WP_088499688.1">
    <property type="nucleotide sequence ID" value="NZ_JAEKCK010000003.1"/>
</dbReference>
<name>A0A3S4E5Y7_SEROD</name>
<evidence type="ECO:0000313" key="2">
    <source>
        <dbReference type="EMBL" id="VDZ63448.1"/>
    </source>
</evidence>
<keyword evidence="1" id="KW-0812">Transmembrane</keyword>
<proteinExistence type="predicted"/>
<dbReference type="AlphaFoldDB" id="A0A3S4E5Y7"/>
<feature type="transmembrane region" description="Helical" evidence="1">
    <location>
        <begin position="87"/>
        <end position="112"/>
    </location>
</feature>
<dbReference type="KEGG" id="sof:NCTC11214_04481"/>
<gene>
    <name evidence="2" type="ORF">NCTC11214_04481</name>
</gene>
<evidence type="ECO:0000256" key="1">
    <source>
        <dbReference type="SAM" id="Phobius"/>
    </source>
</evidence>
<reference evidence="2 3" key="1">
    <citation type="submission" date="2018-12" db="EMBL/GenBank/DDBJ databases">
        <authorList>
            <consortium name="Pathogen Informatics"/>
        </authorList>
    </citation>
    <scope>NUCLEOTIDE SEQUENCE [LARGE SCALE GENOMIC DNA]</scope>
    <source>
        <strain evidence="2 3">NCTC11214</strain>
    </source>
</reference>
<dbReference type="EMBL" id="LR134117">
    <property type="protein sequence ID" value="VDZ63448.1"/>
    <property type="molecule type" value="Genomic_DNA"/>
</dbReference>